<sequence length="231" mass="25587">QRPAAIVSPIAGTTRDVLEVALNIGGYPVLLSDTAGLRDTSDSVEQEGVRRARQRVEEAHLSLVVVDLTQLPSEPQRVPVFLKEHLRSILEHPTLGQESVLILNKSDLVSAEHKQRVESSLQMEADLPLVCFMSCHTRDGLEDLLTLLQGRLKILCGDPLMGSPSLTQTRHRILLQKTAQALQEYGQYRDLDLVLAAEELRLALGSLGRITGRVDPEEILDLIFKDFCIGK</sequence>
<dbReference type="InterPro" id="IPR027417">
    <property type="entry name" value="P-loop_NTPase"/>
</dbReference>
<dbReference type="SUPFAM" id="SSF52540">
    <property type="entry name" value="P-loop containing nucleoside triphosphate hydrolases"/>
    <property type="match status" value="1"/>
</dbReference>
<dbReference type="CDD" id="cd04164">
    <property type="entry name" value="trmE"/>
    <property type="match status" value="1"/>
</dbReference>
<feature type="non-terminal residue" evidence="2">
    <location>
        <position position="1"/>
    </location>
</feature>
<keyword evidence="3" id="KW-1185">Reference proteome</keyword>
<dbReference type="GO" id="GO:0005525">
    <property type="term" value="F:GTP binding"/>
    <property type="evidence" value="ECO:0007669"/>
    <property type="project" value="InterPro"/>
</dbReference>
<dbReference type="STRING" id="623744.A0A553RGU9"/>
<dbReference type="InterPro" id="IPR027368">
    <property type="entry name" value="MnmE_dom2"/>
</dbReference>
<name>A0A553RGU9_9TELE</name>
<dbReference type="EMBL" id="SRMA01024107">
    <property type="protein sequence ID" value="TRZ01416.1"/>
    <property type="molecule type" value="Genomic_DNA"/>
</dbReference>
<evidence type="ECO:0000313" key="2">
    <source>
        <dbReference type="EMBL" id="TRZ01416.1"/>
    </source>
</evidence>
<dbReference type="SUPFAM" id="SSF116878">
    <property type="entry name" value="TrmE connector domain"/>
    <property type="match status" value="1"/>
</dbReference>
<comment type="caution">
    <text evidence="2">The sequence shown here is derived from an EMBL/GenBank/DDBJ whole genome shotgun (WGS) entry which is preliminary data.</text>
</comment>
<organism evidence="2 3">
    <name type="scientific">Danionella cerebrum</name>
    <dbReference type="NCBI Taxonomy" id="2873325"/>
    <lineage>
        <taxon>Eukaryota</taxon>
        <taxon>Metazoa</taxon>
        <taxon>Chordata</taxon>
        <taxon>Craniata</taxon>
        <taxon>Vertebrata</taxon>
        <taxon>Euteleostomi</taxon>
        <taxon>Actinopterygii</taxon>
        <taxon>Neopterygii</taxon>
        <taxon>Teleostei</taxon>
        <taxon>Ostariophysi</taxon>
        <taxon>Cypriniformes</taxon>
        <taxon>Danionidae</taxon>
        <taxon>Danioninae</taxon>
        <taxon>Danionella</taxon>
    </lineage>
</organism>
<evidence type="ECO:0000259" key="1">
    <source>
        <dbReference type="Pfam" id="PF12631"/>
    </source>
</evidence>
<dbReference type="GO" id="GO:0002098">
    <property type="term" value="P:tRNA wobble uridine modification"/>
    <property type="evidence" value="ECO:0007669"/>
    <property type="project" value="TreeGrafter"/>
</dbReference>
<dbReference type="OrthoDB" id="188276at2759"/>
<proteinExistence type="predicted"/>
<dbReference type="Pfam" id="PF12631">
    <property type="entry name" value="MnmE_helical"/>
    <property type="match status" value="1"/>
</dbReference>
<dbReference type="GO" id="GO:0030488">
    <property type="term" value="P:tRNA methylation"/>
    <property type="evidence" value="ECO:0007669"/>
    <property type="project" value="TreeGrafter"/>
</dbReference>
<dbReference type="Gene3D" id="1.20.120.430">
    <property type="entry name" value="tRNA modification GTPase MnmE domain 2"/>
    <property type="match status" value="1"/>
</dbReference>
<evidence type="ECO:0000313" key="3">
    <source>
        <dbReference type="Proteomes" id="UP000316079"/>
    </source>
</evidence>
<protein>
    <recommendedName>
        <fullName evidence="1">MnmE helical domain-containing protein</fullName>
    </recommendedName>
</protein>
<reference evidence="2 3" key="1">
    <citation type="journal article" date="2019" name="Sci. Data">
        <title>Hybrid genome assembly and annotation of Danionella translucida.</title>
        <authorList>
            <person name="Kadobianskyi M."/>
            <person name="Schulze L."/>
            <person name="Schuelke M."/>
            <person name="Judkewitz B."/>
        </authorList>
    </citation>
    <scope>NUCLEOTIDE SEQUENCE [LARGE SCALE GENOMIC DNA]</scope>
    <source>
        <strain evidence="2 3">Bolton</strain>
    </source>
</reference>
<dbReference type="AlphaFoldDB" id="A0A553RGU9"/>
<accession>A0A553RGU9</accession>
<dbReference type="Proteomes" id="UP000316079">
    <property type="component" value="Unassembled WGS sequence"/>
</dbReference>
<dbReference type="InterPro" id="IPR025867">
    <property type="entry name" value="MnmE_helical"/>
</dbReference>
<gene>
    <name evidence="2" type="ORF">DNTS_015154</name>
</gene>
<dbReference type="GO" id="GO:0005739">
    <property type="term" value="C:mitochondrion"/>
    <property type="evidence" value="ECO:0007669"/>
    <property type="project" value="TreeGrafter"/>
</dbReference>
<feature type="domain" description="MnmE helical" evidence="1">
    <location>
        <begin position="47"/>
        <end position="228"/>
    </location>
</feature>
<dbReference type="Gene3D" id="3.40.50.300">
    <property type="entry name" value="P-loop containing nucleotide triphosphate hydrolases"/>
    <property type="match status" value="1"/>
</dbReference>
<dbReference type="InterPro" id="IPR031168">
    <property type="entry name" value="G_TrmE"/>
</dbReference>
<dbReference type="PANTHER" id="PTHR42714">
    <property type="entry name" value="TRNA MODIFICATION GTPASE GTPBP3"/>
    <property type="match status" value="1"/>
</dbReference>
<dbReference type="PANTHER" id="PTHR42714:SF2">
    <property type="entry name" value="TRNA MODIFICATION GTPASE GTPBP3, MITOCHONDRIAL"/>
    <property type="match status" value="1"/>
</dbReference>